<evidence type="ECO:0000313" key="7">
    <source>
        <dbReference type="EMBL" id="WPL18558.1"/>
    </source>
</evidence>
<feature type="domain" description="GGDEF" evidence="6">
    <location>
        <begin position="304"/>
        <end position="434"/>
    </location>
</feature>
<feature type="domain" description="Response regulatory" evidence="5">
    <location>
        <begin position="20"/>
        <end position="136"/>
    </location>
</feature>
<dbReference type="Gene3D" id="3.40.50.2300">
    <property type="match status" value="2"/>
</dbReference>
<protein>
    <recommendedName>
        <fullName evidence="1">diguanylate cyclase</fullName>
        <ecNumber evidence="1">2.7.7.65</ecNumber>
    </recommendedName>
</protein>
<dbReference type="RefSeq" id="WP_328984313.1">
    <property type="nucleotide sequence ID" value="NZ_CP121472.1"/>
</dbReference>
<dbReference type="PROSITE" id="PS50887">
    <property type="entry name" value="GGDEF"/>
    <property type="match status" value="1"/>
</dbReference>
<dbReference type="Proteomes" id="UP001432180">
    <property type="component" value="Chromosome"/>
</dbReference>
<feature type="modified residue" description="4-aspartylphosphate" evidence="3">
    <location>
        <position position="72"/>
    </location>
</feature>
<dbReference type="InterPro" id="IPR000160">
    <property type="entry name" value="GGDEF_dom"/>
</dbReference>
<dbReference type="Pfam" id="PF00990">
    <property type="entry name" value="GGDEF"/>
    <property type="match status" value="1"/>
</dbReference>
<evidence type="ECO:0000256" key="4">
    <source>
        <dbReference type="SAM" id="MobiDB-lite"/>
    </source>
</evidence>
<keyword evidence="3" id="KW-0597">Phosphoprotein</keyword>
<reference evidence="7 8" key="1">
    <citation type="journal article" date="2023" name="Microorganisms">
        <title>Thiorhodovibrio frisius and Trv. litoralis spp. nov., Two Novel Members from a Clade of Fastidious Purple Sulfur Bacteria That Exhibit Unique Red-Shifted Light-Harvesting Capabilities.</title>
        <authorList>
            <person name="Methner A."/>
            <person name="Kuzyk S.B."/>
            <person name="Petersen J."/>
            <person name="Bauer S."/>
            <person name="Brinkmann H."/>
            <person name="Sichau K."/>
            <person name="Wanner G."/>
            <person name="Wolf J."/>
            <person name="Neumann-Schaal M."/>
            <person name="Henke P."/>
            <person name="Tank M."/>
            <person name="Sproer C."/>
            <person name="Bunk B."/>
            <person name="Overmann J."/>
        </authorList>
    </citation>
    <scope>NUCLEOTIDE SEQUENCE [LARGE SCALE GENOMIC DNA]</scope>
    <source>
        <strain evidence="7 8">DSM 6702</strain>
    </source>
</reference>
<sequence>MTYRHTQGESHSTNRSNTERALLVEDSRSLRQYLAEAIHDIADIQVASAGSLEEARRLIRDQPKEYFVGILDLNLPDAPDGEVVDLVAEAGIPIIVLTGFMDDSLRGRILTKPNVIDYVLKTNPSEIDYVARLVRRVHRNHRIKVLIVDDSKGFRLYLKELLRTHRYQTIEAEDGEEALKLLHQHLDIRLMLTDFHMPKMDGQTLITQARRHFDRNQLGIIGFSDQSAPITSAKLLKAGANDFIAKPFLIEEFYCRITQNVETLEFIHLVRDSAVRDFLTQLHNRRYLFDVGTKAYEQAKERDSGFAAVIIDIDHFKQVNDTHGHFIGDRVLQRVATAMRKSAHQDDLLVRYGGEEFCLLIHGERASARLAEELERIRFAIASLEIPNGNEVLRVTASLGATLNKSSSLAAMIDIADAALYLAKTEGRNRVRIS</sequence>
<comment type="catalytic activity">
    <reaction evidence="2">
        <text>2 GTP = 3',3'-c-di-GMP + 2 diphosphate</text>
        <dbReference type="Rhea" id="RHEA:24898"/>
        <dbReference type="ChEBI" id="CHEBI:33019"/>
        <dbReference type="ChEBI" id="CHEBI:37565"/>
        <dbReference type="ChEBI" id="CHEBI:58805"/>
        <dbReference type="EC" id="2.7.7.65"/>
    </reaction>
</comment>
<dbReference type="PANTHER" id="PTHR45138">
    <property type="entry name" value="REGULATORY COMPONENTS OF SENSORY TRANSDUCTION SYSTEM"/>
    <property type="match status" value="1"/>
</dbReference>
<evidence type="ECO:0000313" key="8">
    <source>
        <dbReference type="Proteomes" id="UP001432180"/>
    </source>
</evidence>
<dbReference type="InterPro" id="IPR011006">
    <property type="entry name" value="CheY-like_superfamily"/>
</dbReference>
<dbReference type="PANTHER" id="PTHR45138:SF9">
    <property type="entry name" value="DIGUANYLATE CYCLASE DGCM-RELATED"/>
    <property type="match status" value="1"/>
</dbReference>
<dbReference type="SMART" id="SM00267">
    <property type="entry name" value="GGDEF"/>
    <property type="match status" value="1"/>
</dbReference>
<evidence type="ECO:0000256" key="3">
    <source>
        <dbReference type="PROSITE-ProRule" id="PRU00169"/>
    </source>
</evidence>
<dbReference type="SUPFAM" id="SSF52172">
    <property type="entry name" value="CheY-like"/>
    <property type="match status" value="2"/>
</dbReference>
<feature type="modified residue" description="4-aspartylphosphate" evidence="3">
    <location>
        <position position="194"/>
    </location>
</feature>
<evidence type="ECO:0000256" key="2">
    <source>
        <dbReference type="ARBA" id="ARBA00034247"/>
    </source>
</evidence>
<evidence type="ECO:0000256" key="1">
    <source>
        <dbReference type="ARBA" id="ARBA00012528"/>
    </source>
</evidence>
<evidence type="ECO:0000259" key="6">
    <source>
        <dbReference type="PROSITE" id="PS50887"/>
    </source>
</evidence>
<dbReference type="InterPro" id="IPR029787">
    <property type="entry name" value="Nucleotide_cyclase"/>
</dbReference>
<dbReference type="InterPro" id="IPR043128">
    <property type="entry name" value="Rev_trsase/Diguanyl_cyclase"/>
</dbReference>
<keyword evidence="8" id="KW-1185">Reference proteome</keyword>
<gene>
    <name evidence="7" type="primary">pleD_14</name>
    <name evidence="7" type="ORF">Thiowin_03631</name>
</gene>
<organism evidence="7 8">
    <name type="scientific">Thiorhodovibrio winogradskyi</name>
    <dbReference type="NCBI Taxonomy" id="77007"/>
    <lineage>
        <taxon>Bacteria</taxon>
        <taxon>Pseudomonadati</taxon>
        <taxon>Pseudomonadota</taxon>
        <taxon>Gammaproteobacteria</taxon>
        <taxon>Chromatiales</taxon>
        <taxon>Chromatiaceae</taxon>
        <taxon>Thiorhodovibrio</taxon>
    </lineage>
</organism>
<feature type="domain" description="Response regulatory" evidence="5">
    <location>
        <begin position="144"/>
        <end position="261"/>
    </location>
</feature>
<dbReference type="CDD" id="cd01949">
    <property type="entry name" value="GGDEF"/>
    <property type="match status" value="1"/>
</dbReference>
<proteinExistence type="predicted"/>
<dbReference type="EC" id="2.7.7.65" evidence="1"/>
<dbReference type="SUPFAM" id="SSF55073">
    <property type="entry name" value="Nucleotide cyclase"/>
    <property type="match status" value="1"/>
</dbReference>
<dbReference type="PROSITE" id="PS50110">
    <property type="entry name" value="RESPONSE_REGULATORY"/>
    <property type="match status" value="2"/>
</dbReference>
<evidence type="ECO:0000259" key="5">
    <source>
        <dbReference type="PROSITE" id="PS50110"/>
    </source>
</evidence>
<dbReference type="NCBIfam" id="TIGR00254">
    <property type="entry name" value="GGDEF"/>
    <property type="match status" value="1"/>
</dbReference>
<dbReference type="InterPro" id="IPR001789">
    <property type="entry name" value="Sig_transdc_resp-reg_receiver"/>
</dbReference>
<dbReference type="Gene3D" id="3.30.70.270">
    <property type="match status" value="1"/>
</dbReference>
<dbReference type="SMART" id="SM00448">
    <property type="entry name" value="REC"/>
    <property type="match status" value="2"/>
</dbReference>
<dbReference type="InterPro" id="IPR050469">
    <property type="entry name" value="Diguanylate_Cyclase"/>
</dbReference>
<name>A0ABZ0SD60_9GAMM</name>
<dbReference type="Pfam" id="PF00072">
    <property type="entry name" value="Response_reg"/>
    <property type="match status" value="2"/>
</dbReference>
<feature type="region of interest" description="Disordered" evidence="4">
    <location>
        <begin position="1"/>
        <end position="20"/>
    </location>
</feature>
<accession>A0ABZ0SD60</accession>
<dbReference type="EMBL" id="CP121472">
    <property type="protein sequence ID" value="WPL18558.1"/>
    <property type="molecule type" value="Genomic_DNA"/>
</dbReference>